<keyword evidence="3" id="KW-1185">Reference proteome</keyword>
<evidence type="ECO:0000259" key="1">
    <source>
        <dbReference type="Pfam" id="PF00462"/>
    </source>
</evidence>
<gene>
    <name evidence="2" type="ORF">BCM02_101689</name>
</gene>
<dbReference type="GO" id="GO:0009055">
    <property type="term" value="F:electron transfer activity"/>
    <property type="evidence" value="ECO:0007669"/>
    <property type="project" value="TreeGrafter"/>
</dbReference>
<protein>
    <submittedName>
        <fullName evidence="2">Glutaredoxin</fullName>
    </submittedName>
</protein>
<dbReference type="PANTHER" id="PTHR34386:SF1">
    <property type="entry name" value="GLUTAREDOXIN-LIKE PROTEIN NRDH"/>
    <property type="match status" value="1"/>
</dbReference>
<comment type="caution">
    <text evidence="2">The sequence shown here is derived from an EMBL/GenBank/DDBJ whole genome shotgun (WGS) entry which is preliminary data.</text>
</comment>
<dbReference type="CDD" id="cd02976">
    <property type="entry name" value="NrdH"/>
    <property type="match status" value="1"/>
</dbReference>
<evidence type="ECO:0000313" key="2">
    <source>
        <dbReference type="EMBL" id="TYP79569.1"/>
    </source>
</evidence>
<dbReference type="SUPFAM" id="SSF52833">
    <property type="entry name" value="Thioredoxin-like"/>
    <property type="match status" value="1"/>
</dbReference>
<dbReference type="AlphaFoldDB" id="A0A5S5CIF2"/>
<dbReference type="PANTHER" id="PTHR34386">
    <property type="entry name" value="GLUTAREDOXIN"/>
    <property type="match status" value="1"/>
</dbReference>
<dbReference type="GO" id="GO:0045454">
    <property type="term" value="P:cell redox homeostasis"/>
    <property type="evidence" value="ECO:0007669"/>
    <property type="project" value="TreeGrafter"/>
</dbReference>
<name>A0A5S5CIF2_9BACL</name>
<dbReference type="RefSeq" id="WP_148927616.1">
    <property type="nucleotide sequence ID" value="NZ_VNHS01000001.1"/>
</dbReference>
<sequence>MSDQAQAIVYSSTHCNYCKNVKQYLNDKGVAFEERNIDLNEAYAEELWNTGMRSVPVTVIGEYKILGFNQTQLNKAVAELQA</sequence>
<dbReference type="Proteomes" id="UP000323257">
    <property type="component" value="Unassembled WGS sequence"/>
</dbReference>
<dbReference type="InterPro" id="IPR002109">
    <property type="entry name" value="Glutaredoxin"/>
</dbReference>
<dbReference type="InterPro" id="IPR036249">
    <property type="entry name" value="Thioredoxin-like_sf"/>
</dbReference>
<dbReference type="PROSITE" id="PS51354">
    <property type="entry name" value="GLUTAREDOXIN_2"/>
    <property type="match status" value="1"/>
</dbReference>
<proteinExistence type="predicted"/>
<dbReference type="EMBL" id="VNHS01000001">
    <property type="protein sequence ID" value="TYP79569.1"/>
    <property type="molecule type" value="Genomic_DNA"/>
</dbReference>
<reference evidence="2 3" key="1">
    <citation type="submission" date="2019-07" db="EMBL/GenBank/DDBJ databases">
        <title>Genomic Encyclopedia of Type Strains, Phase III (KMG-III): the genomes of soil and plant-associated and newly described type strains.</title>
        <authorList>
            <person name="Whitman W."/>
        </authorList>
    </citation>
    <scope>NUCLEOTIDE SEQUENCE [LARGE SCALE GENOMIC DNA]</scope>
    <source>
        <strain evidence="2 3">BL24</strain>
    </source>
</reference>
<evidence type="ECO:0000313" key="3">
    <source>
        <dbReference type="Proteomes" id="UP000323257"/>
    </source>
</evidence>
<dbReference type="OrthoDB" id="9795531at2"/>
<organism evidence="2 3">
    <name type="scientific">Paenibacillus methanolicus</name>
    <dbReference type="NCBI Taxonomy" id="582686"/>
    <lineage>
        <taxon>Bacteria</taxon>
        <taxon>Bacillati</taxon>
        <taxon>Bacillota</taxon>
        <taxon>Bacilli</taxon>
        <taxon>Bacillales</taxon>
        <taxon>Paenibacillaceae</taxon>
        <taxon>Paenibacillus</taxon>
    </lineage>
</organism>
<feature type="domain" description="Glutaredoxin" evidence="1">
    <location>
        <begin position="8"/>
        <end position="62"/>
    </location>
</feature>
<dbReference type="InterPro" id="IPR051548">
    <property type="entry name" value="Grx-like_ET"/>
</dbReference>
<dbReference type="Gene3D" id="3.40.30.10">
    <property type="entry name" value="Glutaredoxin"/>
    <property type="match status" value="1"/>
</dbReference>
<dbReference type="Pfam" id="PF00462">
    <property type="entry name" value="Glutaredoxin"/>
    <property type="match status" value="1"/>
</dbReference>
<accession>A0A5S5CIF2</accession>